<sequence>MAFALQATSLGYPLNDIASKGPKAHRAPLQRVHGGLKATRVQPFIFRGQRGGFISRSNEGSTEAEKAPDAASTEEIQSEGEEGKLAKEQITAVFTGAAAIALGVLYLGLVSIMDSRGMQLQPPPPEAYLP</sequence>
<evidence type="ECO:0000256" key="2">
    <source>
        <dbReference type="SAM" id="Phobius"/>
    </source>
</evidence>
<name>A0AAE0BW94_9CHLO</name>
<feature type="region of interest" description="Disordered" evidence="1">
    <location>
        <begin position="51"/>
        <end position="84"/>
    </location>
</feature>
<evidence type="ECO:0000256" key="1">
    <source>
        <dbReference type="SAM" id="MobiDB-lite"/>
    </source>
</evidence>
<organism evidence="3 4">
    <name type="scientific">Cymbomonas tetramitiformis</name>
    <dbReference type="NCBI Taxonomy" id="36881"/>
    <lineage>
        <taxon>Eukaryota</taxon>
        <taxon>Viridiplantae</taxon>
        <taxon>Chlorophyta</taxon>
        <taxon>Pyramimonadophyceae</taxon>
        <taxon>Pyramimonadales</taxon>
        <taxon>Pyramimonadaceae</taxon>
        <taxon>Cymbomonas</taxon>
    </lineage>
</organism>
<proteinExistence type="predicted"/>
<keyword evidence="2" id="KW-0812">Transmembrane</keyword>
<keyword evidence="4" id="KW-1185">Reference proteome</keyword>
<keyword evidence="2" id="KW-0472">Membrane</keyword>
<dbReference type="AlphaFoldDB" id="A0AAE0BW94"/>
<dbReference type="Proteomes" id="UP001190700">
    <property type="component" value="Unassembled WGS sequence"/>
</dbReference>
<feature type="transmembrane region" description="Helical" evidence="2">
    <location>
        <begin position="90"/>
        <end position="112"/>
    </location>
</feature>
<accession>A0AAE0BW94</accession>
<protein>
    <submittedName>
        <fullName evidence="3">Uncharacterized protein</fullName>
    </submittedName>
</protein>
<keyword evidence="2" id="KW-1133">Transmembrane helix</keyword>
<evidence type="ECO:0000313" key="3">
    <source>
        <dbReference type="EMBL" id="KAK3243991.1"/>
    </source>
</evidence>
<gene>
    <name evidence="3" type="ORF">CYMTET_46380</name>
</gene>
<evidence type="ECO:0000313" key="4">
    <source>
        <dbReference type="Proteomes" id="UP001190700"/>
    </source>
</evidence>
<reference evidence="3 4" key="1">
    <citation type="journal article" date="2015" name="Genome Biol. Evol.">
        <title>Comparative Genomics of a Bacterivorous Green Alga Reveals Evolutionary Causalities and Consequences of Phago-Mixotrophic Mode of Nutrition.</title>
        <authorList>
            <person name="Burns J.A."/>
            <person name="Paasch A."/>
            <person name="Narechania A."/>
            <person name="Kim E."/>
        </authorList>
    </citation>
    <scope>NUCLEOTIDE SEQUENCE [LARGE SCALE GENOMIC DNA]</scope>
    <source>
        <strain evidence="3 4">PLY_AMNH</strain>
    </source>
</reference>
<dbReference type="EMBL" id="LGRX02032454">
    <property type="protein sequence ID" value="KAK3243991.1"/>
    <property type="molecule type" value="Genomic_DNA"/>
</dbReference>
<comment type="caution">
    <text evidence="3">The sequence shown here is derived from an EMBL/GenBank/DDBJ whole genome shotgun (WGS) entry which is preliminary data.</text>
</comment>